<evidence type="ECO:0000256" key="3">
    <source>
        <dbReference type="PROSITE-ProRule" id="PRU00339"/>
    </source>
</evidence>
<reference evidence="4" key="1">
    <citation type="submission" date="2021-02" db="EMBL/GenBank/DDBJ databases">
        <authorList>
            <person name="Nowell W R."/>
        </authorList>
    </citation>
    <scope>NUCLEOTIDE SEQUENCE</scope>
</reference>
<dbReference type="SUPFAM" id="SSF48452">
    <property type="entry name" value="TPR-like"/>
    <property type="match status" value="1"/>
</dbReference>
<dbReference type="SUPFAM" id="SSF56399">
    <property type="entry name" value="ADP-ribosylation"/>
    <property type="match status" value="1"/>
</dbReference>
<dbReference type="PRINTS" id="PR00381">
    <property type="entry name" value="KINESINLIGHT"/>
</dbReference>
<dbReference type="PANTHER" id="PTHR45641:SF1">
    <property type="entry name" value="AAA+ ATPASE DOMAIN-CONTAINING PROTEIN"/>
    <property type="match status" value="1"/>
</dbReference>
<dbReference type="AlphaFoldDB" id="A0A814ZI33"/>
<comment type="caution">
    <text evidence="4">The sequence shown here is derived from an EMBL/GenBank/DDBJ whole genome shotgun (WGS) entry which is preliminary data.</text>
</comment>
<dbReference type="EMBL" id="CAJNOV010006289">
    <property type="protein sequence ID" value="CAF1243560.1"/>
    <property type="molecule type" value="Genomic_DNA"/>
</dbReference>
<dbReference type="Gene3D" id="1.25.40.10">
    <property type="entry name" value="Tetratricopeptide repeat domain"/>
    <property type="match status" value="3"/>
</dbReference>
<dbReference type="Gene3D" id="3.90.176.10">
    <property type="entry name" value="Toxin ADP-ribosyltransferase, Chain A, domain 1"/>
    <property type="match status" value="1"/>
</dbReference>
<feature type="repeat" description="TPR" evidence="3">
    <location>
        <begin position="581"/>
        <end position="614"/>
    </location>
</feature>
<feature type="repeat" description="TPR" evidence="3">
    <location>
        <begin position="623"/>
        <end position="656"/>
    </location>
</feature>
<dbReference type="Proteomes" id="UP000663855">
    <property type="component" value="Unassembled WGS sequence"/>
</dbReference>
<evidence type="ECO:0000256" key="1">
    <source>
        <dbReference type="ARBA" id="ARBA00022737"/>
    </source>
</evidence>
<keyword evidence="1" id="KW-0677">Repeat</keyword>
<gene>
    <name evidence="4" type="ORF">CJN711_LOCUS14122</name>
</gene>
<evidence type="ECO:0000313" key="4">
    <source>
        <dbReference type="EMBL" id="CAF1243560.1"/>
    </source>
</evidence>
<feature type="repeat" description="TPR" evidence="3">
    <location>
        <begin position="497"/>
        <end position="530"/>
    </location>
</feature>
<dbReference type="InterPro" id="IPR011990">
    <property type="entry name" value="TPR-like_helical_dom_sf"/>
</dbReference>
<dbReference type="SUPFAM" id="SSF81901">
    <property type="entry name" value="HCP-like"/>
    <property type="match status" value="1"/>
</dbReference>
<evidence type="ECO:0000313" key="5">
    <source>
        <dbReference type="Proteomes" id="UP000663855"/>
    </source>
</evidence>
<dbReference type="PROSITE" id="PS50005">
    <property type="entry name" value="TPR"/>
    <property type="match status" value="7"/>
</dbReference>
<dbReference type="PANTHER" id="PTHR45641">
    <property type="entry name" value="TETRATRICOPEPTIDE REPEAT PROTEIN (AFU_ORTHOLOGUE AFUA_6G03870)"/>
    <property type="match status" value="1"/>
</dbReference>
<keyword evidence="2 3" id="KW-0802">TPR repeat</keyword>
<accession>A0A814ZI33</accession>
<protein>
    <submittedName>
        <fullName evidence="4">Uncharacterized protein</fullName>
    </submittedName>
</protein>
<organism evidence="4 5">
    <name type="scientific">Rotaria magnacalcarata</name>
    <dbReference type="NCBI Taxonomy" id="392030"/>
    <lineage>
        <taxon>Eukaryota</taxon>
        <taxon>Metazoa</taxon>
        <taxon>Spiralia</taxon>
        <taxon>Gnathifera</taxon>
        <taxon>Rotifera</taxon>
        <taxon>Eurotatoria</taxon>
        <taxon>Bdelloidea</taxon>
        <taxon>Philodinida</taxon>
        <taxon>Philodinidae</taxon>
        <taxon>Rotaria</taxon>
    </lineage>
</organism>
<dbReference type="InterPro" id="IPR019734">
    <property type="entry name" value="TPR_rpt"/>
</dbReference>
<feature type="repeat" description="TPR" evidence="3">
    <location>
        <begin position="665"/>
        <end position="698"/>
    </location>
</feature>
<sequence>MSNQNITILTANGTAASIASTHHVHRVLQNFVLIWLDPNFDESNDDFKNAIQHLKNIIASITIFTDVEQCIDFVSDIEKEKVFLIASGSLGRHLTSCIEIHTWSQLHTIYVLDKNLSTHERWTQTISKIKGVYTQIGTICKVLKVDLEHCDRSLIPISYNGIDPLFMYTQLFKEALLKIEEDDTQSIKEFANFCRLQNDISVDHIDKFEREYHHHSPIWWYTAPYFLSSMLNRGLRLMDVEIILKMGFFIRHLHRDLETLNRENQCTERNETSFEVFRGQGLSLDSFEKMKHTEGGLISFNNFLSTSSDRKVSFMYAQSTAMSNDPNTVGILFVMRTDPGICNKSSIPFAKVANVGYYNDREGEILFATHTIFQINQIKHIQDDQTNKLWEVSLTIVGNDNHDISNLTSYLRKEVHSDYGWLELGEILLRLGETAEAKKLYQILFDKASSNTERRYYNNQLAAVYTMMADYSKALSSFETSLENAKLALPPNHPDMATSYHNIASVYNCMGKYSKALSFYERSLEIMKIALPSNHPDLATTYNSIGYVFYSMGDYSNALSKYKRSLEIMKIALPPNHPSLAASYNNIAMVYYRMDENSNALSSYEQSLEITKMALPRNHPDVATSYNNIGVLYTCMGEHANALSFHERSLEIRKIALRSNHPDLATSYNNIGSVYNKMGEYSKALPFYERSLEIMKIALPSNHPDLATPYNNIGSVYRKMGEYSKALASYELSLEIIKNELPPNHPLLASFYENIGGVYNKMGEYSKALVSYELSLEIMKIALPPNHPSLAISSRGNKRTSVLPKDKSTEKYRKLRRTIKKYEKYRKVRRIIKKYRKAQ</sequence>
<proteinExistence type="predicted"/>
<feature type="repeat" description="TPR" evidence="3">
    <location>
        <begin position="539"/>
        <end position="572"/>
    </location>
</feature>
<dbReference type="Pfam" id="PF13424">
    <property type="entry name" value="TPR_12"/>
    <property type="match status" value="4"/>
</dbReference>
<name>A0A814ZI33_9BILA</name>
<dbReference type="PROSITE" id="PS50293">
    <property type="entry name" value="TPR_REGION"/>
    <property type="match status" value="4"/>
</dbReference>
<feature type="repeat" description="TPR" evidence="3">
    <location>
        <begin position="749"/>
        <end position="782"/>
    </location>
</feature>
<evidence type="ECO:0000256" key="2">
    <source>
        <dbReference type="ARBA" id="ARBA00022803"/>
    </source>
</evidence>
<dbReference type="SMART" id="SM00028">
    <property type="entry name" value="TPR"/>
    <property type="match status" value="9"/>
</dbReference>
<feature type="repeat" description="TPR" evidence="3">
    <location>
        <begin position="707"/>
        <end position="740"/>
    </location>
</feature>